<dbReference type="HOGENOM" id="CLU_2975390_0_0_10"/>
<accession>A4C1R8</accession>
<dbReference type="Proteomes" id="UP000003053">
    <property type="component" value="Unassembled WGS sequence"/>
</dbReference>
<evidence type="ECO:0000313" key="1">
    <source>
        <dbReference type="EMBL" id="EAR12071.1"/>
    </source>
</evidence>
<organism evidence="1 2">
    <name type="scientific">Polaribacter irgensii 23-P</name>
    <dbReference type="NCBI Taxonomy" id="313594"/>
    <lineage>
        <taxon>Bacteria</taxon>
        <taxon>Pseudomonadati</taxon>
        <taxon>Bacteroidota</taxon>
        <taxon>Flavobacteriia</taxon>
        <taxon>Flavobacteriales</taxon>
        <taxon>Flavobacteriaceae</taxon>
    </lineage>
</organism>
<gene>
    <name evidence="1" type="ORF">PI23P_12077</name>
</gene>
<dbReference type="EMBL" id="AAOG01000003">
    <property type="protein sequence ID" value="EAR12071.1"/>
    <property type="molecule type" value="Genomic_DNA"/>
</dbReference>
<name>A4C1R8_9FLAO</name>
<comment type="caution">
    <text evidence="1">The sequence shown here is derived from an EMBL/GenBank/DDBJ whole genome shotgun (WGS) entry which is preliminary data.</text>
</comment>
<sequence length="58" mass="6808">MKLLSLKIKNTGLAFSRDESFSKSIIIAFKKPAKIYQKKNTKPLFSLIYNLKYHFIEI</sequence>
<evidence type="ECO:0000313" key="2">
    <source>
        <dbReference type="Proteomes" id="UP000003053"/>
    </source>
</evidence>
<dbReference type="AlphaFoldDB" id="A4C1R8"/>
<reference evidence="1 2" key="1">
    <citation type="submission" date="2006-02" db="EMBL/GenBank/DDBJ databases">
        <authorList>
            <person name="Murray A."/>
            <person name="Staley J."/>
            <person name="Ferriera S."/>
            <person name="Johnson J."/>
            <person name="Kravitz S."/>
            <person name="Halpern A."/>
            <person name="Remington K."/>
            <person name="Beeson K."/>
            <person name="Tran B."/>
            <person name="Rogers Y.-H."/>
            <person name="Friedman R."/>
            <person name="Venter J.C."/>
        </authorList>
    </citation>
    <scope>NUCLEOTIDE SEQUENCE [LARGE SCALE GENOMIC DNA]</scope>
    <source>
        <strain evidence="1 2">23-P</strain>
    </source>
</reference>
<proteinExistence type="predicted"/>
<keyword evidence="2" id="KW-1185">Reference proteome</keyword>
<dbReference type="STRING" id="313594.PI23P_12077"/>
<protein>
    <submittedName>
        <fullName evidence="1">Uncharacterized protein</fullName>
    </submittedName>
</protein>